<accession>A0ABS4WXD7</accession>
<evidence type="ECO:0000259" key="6">
    <source>
        <dbReference type="Pfam" id="PF07992"/>
    </source>
</evidence>
<comment type="caution">
    <text evidence="7">The sequence shown here is derived from an EMBL/GenBank/DDBJ whole genome shotgun (WGS) entry which is preliminary data.</text>
</comment>
<dbReference type="InterPro" id="IPR051169">
    <property type="entry name" value="NADH-Q_oxidoreductase"/>
</dbReference>
<keyword evidence="5" id="KW-0560">Oxidoreductase</keyword>
<dbReference type="Proteomes" id="UP001519290">
    <property type="component" value="Unassembled WGS sequence"/>
</dbReference>
<protein>
    <submittedName>
        <fullName evidence="7">NADH dehydrogenase FAD-containing subunit</fullName>
    </submittedName>
</protein>
<evidence type="ECO:0000256" key="2">
    <source>
        <dbReference type="ARBA" id="ARBA00005272"/>
    </source>
</evidence>
<evidence type="ECO:0000256" key="1">
    <source>
        <dbReference type="ARBA" id="ARBA00001974"/>
    </source>
</evidence>
<reference evidence="7 8" key="1">
    <citation type="submission" date="2021-03" db="EMBL/GenBank/DDBJ databases">
        <title>Sequencing the genomes of 1000 actinobacteria strains.</title>
        <authorList>
            <person name="Klenk H.-P."/>
        </authorList>
    </citation>
    <scope>NUCLEOTIDE SEQUENCE [LARGE SCALE GENOMIC DNA]</scope>
    <source>
        <strain evidence="7 8">DSM 14566</strain>
    </source>
</reference>
<dbReference type="InterPro" id="IPR023753">
    <property type="entry name" value="FAD/NAD-binding_dom"/>
</dbReference>
<comment type="similarity">
    <text evidence="2">Belongs to the NADH dehydrogenase family.</text>
</comment>
<evidence type="ECO:0000256" key="5">
    <source>
        <dbReference type="ARBA" id="ARBA00023002"/>
    </source>
</evidence>
<evidence type="ECO:0000313" key="8">
    <source>
        <dbReference type="Proteomes" id="UP001519290"/>
    </source>
</evidence>
<dbReference type="Gene3D" id="3.50.50.100">
    <property type="match status" value="1"/>
</dbReference>
<dbReference type="PANTHER" id="PTHR42913:SF3">
    <property type="entry name" value="64 KDA MITOCHONDRIAL NADH DEHYDROGENASE (EUROFUNG)"/>
    <property type="match status" value="1"/>
</dbReference>
<keyword evidence="4" id="KW-0274">FAD</keyword>
<evidence type="ECO:0000313" key="7">
    <source>
        <dbReference type="EMBL" id="MBP2380848.1"/>
    </source>
</evidence>
<organism evidence="7 8">
    <name type="scientific">Brachybacterium sacelli</name>
    <dbReference type="NCBI Taxonomy" id="173364"/>
    <lineage>
        <taxon>Bacteria</taxon>
        <taxon>Bacillati</taxon>
        <taxon>Actinomycetota</taxon>
        <taxon>Actinomycetes</taxon>
        <taxon>Micrococcales</taxon>
        <taxon>Dermabacteraceae</taxon>
        <taxon>Brachybacterium</taxon>
    </lineage>
</organism>
<name>A0ABS4WXD7_9MICO</name>
<dbReference type="InterPro" id="IPR036188">
    <property type="entry name" value="FAD/NAD-bd_sf"/>
</dbReference>
<sequence length="384" mass="40217">MTHRILILGAGYSGALTAGMLARRLRAADARITLVNAASHFVERVRLHQLAVGQSVPERSLREMFAKTAVDVVIDRVTSLDVDSQQVTLAGGDVLGYDSLVVGLGSSQSPPAAEISGGTVRTVADREEALRLRDELRGLGPGRSVVVVGGGLTGLETATEIAESRPDLDVSLLDGGRVGADLSPRGARHVRRALERLGITVQEQVRAQQVTPGSVLTDTGAGLPADLVIWTTGYVTNPLAQASALETHEDGRIVVDRAMRSVSHPGVYAVGDAARAIGHGDKPLRMSCASGTAMGWQAAEAVLADLRGKPAPKFPLAYVTRCISLGRRDGLIQVVRPDDTPLDVVLTGRLGAWDKEMVCRGAAWGAANPTLGLPVPARALAIAA</sequence>
<dbReference type="EMBL" id="JAGIOD010000001">
    <property type="protein sequence ID" value="MBP2380848.1"/>
    <property type="molecule type" value="Genomic_DNA"/>
</dbReference>
<dbReference type="RefSeq" id="WP_209899427.1">
    <property type="nucleotide sequence ID" value="NZ_BAAAJW010000035.1"/>
</dbReference>
<comment type="cofactor">
    <cofactor evidence="1">
        <name>FAD</name>
        <dbReference type="ChEBI" id="CHEBI:57692"/>
    </cofactor>
</comment>
<keyword evidence="3" id="KW-0285">Flavoprotein</keyword>
<gene>
    <name evidence="7" type="ORF">JOF43_000805</name>
</gene>
<keyword evidence="8" id="KW-1185">Reference proteome</keyword>
<proteinExistence type="inferred from homology"/>
<dbReference type="PANTHER" id="PTHR42913">
    <property type="entry name" value="APOPTOSIS-INDUCING FACTOR 1"/>
    <property type="match status" value="1"/>
</dbReference>
<feature type="domain" description="FAD/NAD(P)-binding" evidence="6">
    <location>
        <begin position="4"/>
        <end position="280"/>
    </location>
</feature>
<dbReference type="PRINTS" id="PR00469">
    <property type="entry name" value="PNDRDTASEII"/>
</dbReference>
<dbReference type="PRINTS" id="PR00368">
    <property type="entry name" value="FADPNR"/>
</dbReference>
<dbReference type="SUPFAM" id="SSF51905">
    <property type="entry name" value="FAD/NAD(P)-binding domain"/>
    <property type="match status" value="1"/>
</dbReference>
<dbReference type="Pfam" id="PF07992">
    <property type="entry name" value="Pyr_redox_2"/>
    <property type="match status" value="1"/>
</dbReference>
<evidence type="ECO:0000256" key="4">
    <source>
        <dbReference type="ARBA" id="ARBA00022827"/>
    </source>
</evidence>
<evidence type="ECO:0000256" key="3">
    <source>
        <dbReference type="ARBA" id="ARBA00022630"/>
    </source>
</evidence>